<keyword evidence="9" id="KW-1185">Reference proteome</keyword>
<dbReference type="SMART" id="SM01197">
    <property type="entry name" value="FANCL_C"/>
    <property type="match status" value="1"/>
</dbReference>
<sequence>MGPDQPLLNAAAAPTSTSSSTPQASEGDNAPARQPQANTDATASAWQASPSHRPVLTPWYFTRVCAVYIGSVEYVPGKISHRWLIVSENVFYVMTAGQIVLTAVLTVLGGVNKDRVDGTKSELEACPELVVASLLWLVRPMFIGYFLLWAHMLKRTVLRLRKARLAATPMPLAPNADRAQAERAEVPAGHGLSDEDVKKLLPTHQNVLFHLRLIAFTPVLTWILNVIMMVPWLARMDHCRSASPHIFALASIIMLAVNLSLTVHFGFMFGTDVKNLMRSIRSRLPSVAPLSQSAVDRIPLVIYRAPVSPIPSHPKDTSRPGFFQAFRIPTSPSRLPDIEDGMETTPLLDQADMDDVEDPTERAPLIDLADGPSAATQHSPYPYVTLPDDEAKCTICFCDFTDSSGLAAPTGPDVALIDLEDSDQSDVELVGHRAADSVRSEPPSLLRRLSCGHVYHKECIDPWLTQKSGRCPYCQKAVEVPVKEKWSFWKFLKCQCQCPPTYMYYYLETVPGSPMAEVPSPSPDALSHPDMPSISPEPDASRGSVPQATSGQPDLNDPSSSITPQSRKLVPAPWFFARVSAVHIGRAEFVPGKFSYRWLVLSEVVFIVMALGQIALTAVLTVLGAKNTDQQNGVKSELAACPELAVINVLWLLRPAYIGYFLLWAHWLKWKAMRLHKARLSMASQPSNLQNAAIGDEAQSDGTEVTVQGLKLFDEGMKKFLPTPSNILMHMRLVAMAPLLTGLLYIITFPTYYTRRSHCRSTSPHIFLLTAIIFGTVNLWLAVQRCLTILYRGAKHLMRTIRSRLPSVVPLSQAAVDRIPLVVYRPAGCDIARFDVSISHRPNDSNPPGYFQAFRKPMAPPLRLPDVEDGMEETPLLDLEGSSDAEGNLEGTPLADLAEGSSAATTQDSSYPYITVPDDEARCTICLCDFTDTSGLAITTEPEVELIRLEDPDPSDELGRRMSSTPPLLRRLNCGHVYHGCGRSRQVHIYIGQAKYMGTHTQACVRRSCLSSSLMDLASDEREPLVDLASSAPTSPAAETLPQYTEAASEIPATTETTGSDGPPERQPDDAGTTPLSTLSSERRLTLTPWYFTRVCAVYIGPVKYVPGKINNRWLIVSEAIFYIMTTIQVPLTATLTTLGVINKDKELGTRSELAACPELAVVNVLWLLRPAYIGYFLLWAHLLRRKVMQLREARQAGSLAAAEWRLSDEDMKKLLPSPPSILVHLRLTALAPAVTWILTVITISTWWACVDRCRATSPHIFLLASIILFAVNLSCAVYFGFMFNSALEDLMRGIRSRLPSVAPLSQSAVDRVPLVVYRAAECGADSSQHVLVPTQWGPAAVASPDQMPPKHGRTSDSLQISHKPDASIRLPDVEDGTEATPLLDLQGSSDVVNDMEATPLLNLVEGLPGVIQYPTYPYVILPDDEAKCTICLCDFTDPSGLDGVVVHDTQPDVEMERPSDDLGRQAEGVTYTPPLLLRRLSCGHVYHVTTSIHDPFPVLLPMDDGSNIRALMSDAPPATGGNLPADNATAPQQTPPPNDDLEQQEATRADEAQTTRRFHFHPWRSLLLFLGFAGPEAERRARKRSVSLFIFFSLAVSQVIVIAALTGYSASRKSPEPSHPGQSEFGACSDLAILNLIWLARVVMVCYLYFWARWMKRVLLRRRQNNANPQRAQPPLDAQGNIDLEAATFAPEPTPPSLSDYLCPMNVIAMHILLIKLSPALTLVWSFIALLLSIERDSHCRTAAPTVSALTVVILLVIYIRIVINALLSIFRVTMARRRAGQPAIGKLSQSEVDRIPLVLYIPPPPGDDGTSPISPPPPTHSLVSSLPKMTSHPYKPKKKRFIMFKPKHQQEEEHASLQASALNIFGPLSNSDPWEAMWEPAPYPLVRLPENKATCTICLCEFEAPRKLGAKPPAEGDGEAHEMTVVLPHSPSPDAAQTGQNIEEVEVEAPHPADAGTVERADAEGGDAPQPLRLLGCGHAYHKDCIDPWLTQKSGRCPYCQTRVDVPSPPAKQRRWWRRS</sequence>
<feature type="compositionally biased region" description="Low complexity" evidence="5">
    <location>
        <begin position="10"/>
        <end position="25"/>
    </location>
</feature>
<dbReference type="Gene3D" id="3.30.40.10">
    <property type="entry name" value="Zinc/RING finger domain, C3HC4 (zinc finger)"/>
    <property type="match status" value="2"/>
</dbReference>
<dbReference type="PANTHER" id="PTHR14155:SF627">
    <property type="entry name" value="OS06G0192800 PROTEIN"/>
    <property type="match status" value="1"/>
</dbReference>
<feature type="transmembrane region" description="Helical" evidence="6">
    <location>
        <begin position="733"/>
        <end position="753"/>
    </location>
</feature>
<protein>
    <recommendedName>
        <fullName evidence="7">RING-type domain-containing protein</fullName>
    </recommendedName>
</protein>
<feature type="transmembrane region" description="Helical" evidence="6">
    <location>
        <begin position="1120"/>
        <end position="1142"/>
    </location>
</feature>
<organism evidence="8 9">
    <name type="scientific">Trametes cubensis</name>
    <dbReference type="NCBI Taxonomy" id="1111947"/>
    <lineage>
        <taxon>Eukaryota</taxon>
        <taxon>Fungi</taxon>
        <taxon>Dikarya</taxon>
        <taxon>Basidiomycota</taxon>
        <taxon>Agaricomycotina</taxon>
        <taxon>Agaricomycetes</taxon>
        <taxon>Polyporales</taxon>
        <taxon>Polyporaceae</taxon>
        <taxon>Trametes</taxon>
    </lineage>
</organism>
<evidence type="ECO:0000256" key="6">
    <source>
        <dbReference type="SAM" id="Phobius"/>
    </source>
</evidence>
<dbReference type="SUPFAM" id="SSF57850">
    <property type="entry name" value="RING/U-box"/>
    <property type="match status" value="2"/>
</dbReference>
<dbReference type="EMBL" id="JAPEVG010000154">
    <property type="protein sequence ID" value="KAJ8480790.1"/>
    <property type="molecule type" value="Genomic_DNA"/>
</dbReference>
<name>A0AAD7XB38_9APHY</name>
<keyword evidence="6" id="KW-0472">Membrane</keyword>
<evidence type="ECO:0000256" key="1">
    <source>
        <dbReference type="ARBA" id="ARBA00022723"/>
    </source>
</evidence>
<feature type="domain" description="RING-type" evidence="7">
    <location>
        <begin position="1979"/>
        <end position="2003"/>
    </location>
</feature>
<evidence type="ECO:0000313" key="8">
    <source>
        <dbReference type="EMBL" id="KAJ8480790.1"/>
    </source>
</evidence>
<dbReference type="Proteomes" id="UP001215151">
    <property type="component" value="Unassembled WGS sequence"/>
</dbReference>
<feature type="transmembrane region" description="Helical" evidence="6">
    <location>
        <begin position="765"/>
        <end position="783"/>
    </location>
</feature>
<dbReference type="PANTHER" id="PTHR14155">
    <property type="entry name" value="RING FINGER DOMAIN-CONTAINING"/>
    <property type="match status" value="1"/>
</dbReference>
<keyword evidence="1" id="KW-0479">Metal-binding</keyword>
<evidence type="ECO:0000256" key="5">
    <source>
        <dbReference type="SAM" id="MobiDB-lite"/>
    </source>
</evidence>
<keyword evidence="2 4" id="KW-0863">Zinc-finger</keyword>
<dbReference type="InterPro" id="IPR053238">
    <property type="entry name" value="RING-H2_zinc_finger"/>
</dbReference>
<feature type="transmembrane region" description="Helical" evidence="6">
    <location>
        <begin position="645"/>
        <end position="667"/>
    </location>
</feature>
<feature type="region of interest" description="Disordered" evidence="5">
    <location>
        <begin position="1810"/>
        <end position="1834"/>
    </location>
</feature>
<dbReference type="InterPro" id="IPR001841">
    <property type="entry name" value="Znf_RING"/>
</dbReference>
<keyword evidence="3" id="KW-0862">Zinc</keyword>
<feature type="compositionally biased region" description="Polar residues" evidence="5">
    <location>
        <begin position="35"/>
        <end position="47"/>
    </location>
</feature>
<feature type="transmembrane region" description="Helical" evidence="6">
    <location>
        <begin position="213"/>
        <end position="234"/>
    </location>
</feature>
<accession>A0AAD7XB38</accession>
<feature type="domain" description="RING-type" evidence="7">
    <location>
        <begin position="393"/>
        <end position="475"/>
    </location>
</feature>
<evidence type="ECO:0000256" key="4">
    <source>
        <dbReference type="PROSITE-ProRule" id="PRU00175"/>
    </source>
</evidence>
<evidence type="ECO:0000256" key="3">
    <source>
        <dbReference type="ARBA" id="ARBA00022833"/>
    </source>
</evidence>
<feature type="transmembrane region" description="Helical" evidence="6">
    <location>
        <begin position="246"/>
        <end position="269"/>
    </location>
</feature>
<dbReference type="Pfam" id="PF13639">
    <property type="entry name" value="zf-RING_2"/>
    <property type="match status" value="2"/>
</dbReference>
<keyword evidence="6" id="KW-1133">Transmembrane helix</keyword>
<feature type="transmembrane region" description="Helical" evidence="6">
    <location>
        <begin position="1222"/>
        <end position="1249"/>
    </location>
</feature>
<feature type="transmembrane region" description="Helical" evidence="6">
    <location>
        <begin position="1747"/>
        <end position="1772"/>
    </location>
</feature>
<keyword evidence="6" id="KW-0812">Transmembrane</keyword>
<dbReference type="GO" id="GO:0008270">
    <property type="term" value="F:zinc ion binding"/>
    <property type="evidence" value="ECO:0007669"/>
    <property type="project" value="UniProtKB-KW"/>
</dbReference>
<feature type="transmembrane region" description="Helical" evidence="6">
    <location>
        <begin position="129"/>
        <end position="152"/>
    </location>
</feature>
<feature type="region of interest" description="Disordered" evidence="5">
    <location>
        <begin position="517"/>
        <end position="565"/>
    </location>
</feature>
<evidence type="ECO:0000259" key="7">
    <source>
        <dbReference type="PROSITE" id="PS50089"/>
    </source>
</evidence>
<feature type="transmembrane region" description="Helical" evidence="6">
    <location>
        <begin position="1589"/>
        <end position="1612"/>
    </location>
</feature>
<feature type="compositionally biased region" description="Polar residues" evidence="5">
    <location>
        <begin position="544"/>
        <end position="565"/>
    </location>
</feature>
<proteinExistence type="predicted"/>
<feature type="transmembrane region" description="Helical" evidence="6">
    <location>
        <begin position="1162"/>
        <end position="1183"/>
    </location>
</feature>
<evidence type="ECO:0000256" key="2">
    <source>
        <dbReference type="ARBA" id="ARBA00022771"/>
    </source>
</evidence>
<comment type="caution">
    <text evidence="8">The sequence shown here is derived from an EMBL/GenBank/DDBJ whole genome shotgun (WGS) entry which is preliminary data.</text>
</comment>
<evidence type="ECO:0000313" key="9">
    <source>
        <dbReference type="Proteomes" id="UP001215151"/>
    </source>
</evidence>
<gene>
    <name evidence="8" type="ORF">ONZ51_g6422</name>
</gene>
<feature type="region of interest" description="Disordered" evidence="5">
    <location>
        <begin position="1"/>
        <end position="47"/>
    </location>
</feature>
<dbReference type="PROSITE" id="PS50089">
    <property type="entry name" value="ZF_RING_2"/>
    <property type="match status" value="2"/>
</dbReference>
<feature type="transmembrane region" description="Helical" evidence="6">
    <location>
        <begin position="90"/>
        <end position="109"/>
    </location>
</feature>
<feature type="transmembrane region" description="Helical" evidence="6">
    <location>
        <begin position="1632"/>
        <end position="1653"/>
    </location>
</feature>
<reference evidence="8" key="1">
    <citation type="submission" date="2022-11" db="EMBL/GenBank/DDBJ databases">
        <title>Genome Sequence of Cubamyces cubensis.</title>
        <authorList>
            <person name="Buettner E."/>
        </authorList>
    </citation>
    <scope>NUCLEOTIDE SEQUENCE</scope>
    <source>
        <strain evidence="8">MPL-01</strain>
    </source>
</reference>
<dbReference type="SMART" id="SM00184">
    <property type="entry name" value="RING"/>
    <property type="match status" value="3"/>
</dbReference>
<feature type="region of interest" description="Disordered" evidence="5">
    <location>
        <begin position="1047"/>
        <end position="1079"/>
    </location>
</feature>
<feature type="transmembrane region" description="Helical" evidence="6">
    <location>
        <begin position="598"/>
        <end position="625"/>
    </location>
</feature>
<feature type="transmembrane region" description="Helical" evidence="6">
    <location>
        <begin position="1714"/>
        <end position="1735"/>
    </location>
</feature>
<feature type="region of interest" description="Disordered" evidence="5">
    <location>
        <begin position="1511"/>
        <end position="1554"/>
    </location>
</feature>
<feature type="transmembrane region" description="Helical" evidence="6">
    <location>
        <begin position="1261"/>
        <end position="1288"/>
    </location>
</feature>
<dbReference type="InterPro" id="IPR013083">
    <property type="entry name" value="Znf_RING/FYVE/PHD"/>
</dbReference>